<evidence type="ECO:0000313" key="4">
    <source>
        <dbReference type="WBParaSite" id="Gr19_v10_g15234.t1"/>
    </source>
</evidence>
<protein>
    <recommendedName>
        <fullName evidence="1">RNA-directed DNA polymerase</fullName>
        <ecNumber evidence="1">2.7.7.49</ecNumber>
    </recommendedName>
</protein>
<reference evidence="4" key="1">
    <citation type="submission" date="2022-11" db="UniProtKB">
        <authorList>
            <consortium name="WormBaseParasite"/>
        </authorList>
    </citation>
    <scope>IDENTIFICATION</scope>
</reference>
<dbReference type="PANTHER" id="PTHR37984:SF5">
    <property type="entry name" value="PROTEIN NYNRIN-LIKE"/>
    <property type="match status" value="1"/>
</dbReference>
<dbReference type="InterPro" id="IPR050951">
    <property type="entry name" value="Retrovirus_Pol_polyprotein"/>
</dbReference>
<dbReference type="Proteomes" id="UP000887572">
    <property type="component" value="Unplaced"/>
</dbReference>
<dbReference type="WBParaSite" id="Gr19_v10_g15234.t1">
    <property type="protein sequence ID" value="Gr19_v10_g15234.t1"/>
    <property type="gene ID" value="Gr19_v10_g15234"/>
</dbReference>
<accession>A0A914HC41</accession>
<dbReference type="FunFam" id="1.10.340.70:FF:000001">
    <property type="entry name" value="Retrovirus-related Pol polyprotein from transposon gypsy-like Protein"/>
    <property type="match status" value="1"/>
</dbReference>
<evidence type="ECO:0000313" key="3">
    <source>
        <dbReference type="Proteomes" id="UP000887572"/>
    </source>
</evidence>
<dbReference type="GO" id="GO:0003964">
    <property type="term" value="F:RNA-directed DNA polymerase activity"/>
    <property type="evidence" value="ECO:0007669"/>
    <property type="project" value="UniProtKB-EC"/>
</dbReference>
<sequence>MMPTRVLTDHKSLVGMFRSKTETGNARVDRWLLELNSKFILKVEYQPGKKNVIADLFSRSFERTGQEIVEPTDRKHIAVLGALRVLGKEPERGVEEEREKWVRETKESEMKHIYDFLEKKANPEDPRKAQNLRDTCHRYAILDGLLYLCEANGKLRLFVPANFRDNLVKQRHEGKCAGHMSSKKIYLQLTEQYFWPNMLKDCVKLHESCRICAHTKEARANEPPLKVA</sequence>
<organism evidence="3 4">
    <name type="scientific">Globodera rostochiensis</name>
    <name type="common">Golden nematode worm</name>
    <name type="synonym">Heterodera rostochiensis</name>
    <dbReference type="NCBI Taxonomy" id="31243"/>
    <lineage>
        <taxon>Eukaryota</taxon>
        <taxon>Metazoa</taxon>
        <taxon>Ecdysozoa</taxon>
        <taxon>Nematoda</taxon>
        <taxon>Chromadorea</taxon>
        <taxon>Rhabditida</taxon>
        <taxon>Tylenchina</taxon>
        <taxon>Tylenchomorpha</taxon>
        <taxon>Tylenchoidea</taxon>
        <taxon>Heteroderidae</taxon>
        <taxon>Heteroderinae</taxon>
        <taxon>Globodera</taxon>
    </lineage>
</organism>
<dbReference type="InterPro" id="IPR041588">
    <property type="entry name" value="Integrase_H2C2"/>
</dbReference>
<dbReference type="AlphaFoldDB" id="A0A914HC41"/>
<evidence type="ECO:0000259" key="2">
    <source>
        <dbReference type="Pfam" id="PF17921"/>
    </source>
</evidence>
<keyword evidence="3" id="KW-1185">Reference proteome</keyword>
<proteinExistence type="predicted"/>
<feature type="domain" description="Integrase zinc-binding" evidence="2">
    <location>
        <begin position="159"/>
        <end position="216"/>
    </location>
</feature>
<dbReference type="Pfam" id="PF17921">
    <property type="entry name" value="Integrase_H2C2"/>
    <property type="match status" value="1"/>
</dbReference>
<dbReference type="Gene3D" id="1.10.340.70">
    <property type="match status" value="1"/>
</dbReference>
<dbReference type="EC" id="2.7.7.49" evidence="1"/>
<name>A0A914HC41_GLORO</name>
<dbReference type="PANTHER" id="PTHR37984">
    <property type="entry name" value="PROTEIN CBG26694"/>
    <property type="match status" value="1"/>
</dbReference>
<evidence type="ECO:0000256" key="1">
    <source>
        <dbReference type="ARBA" id="ARBA00012493"/>
    </source>
</evidence>